<comment type="caution">
    <text evidence="2">The sequence shown here is derived from an EMBL/GenBank/DDBJ whole genome shotgun (WGS) entry which is preliminary data.</text>
</comment>
<keyword evidence="3" id="KW-1185">Reference proteome</keyword>
<dbReference type="InterPro" id="IPR036380">
    <property type="entry name" value="Isochorismatase-like_sf"/>
</dbReference>
<sequence>MNRQQGRGARRDQYSAFDGTSLTNHLRRRGIHRALIVGLGQNFCVRTAALDAIAAGFETHVRLSTTRSITLRGGQDAVDALRGAGVIVEEN</sequence>
<dbReference type="OrthoDB" id="9791276at2"/>
<accession>A0A3M9XJG6</accession>
<dbReference type="SUPFAM" id="SSF52499">
    <property type="entry name" value="Isochorismatase-like hydrolases"/>
    <property type="match status" value="1"/>
</dbReference>
<dbReference type="Gene3D" id="3.40.50.850">
    <property type="entry name" value="Isochorismatase-like"/>
    <property type="match status" value="1"/>
</dbReference>
<proteinExistence type="predicted"/>
<gene>
    <name evidence="2" type="ORF">D1O30_20010</name>
</gene>
<evidence type="ECO:0000259" key="1">
    <source>
        <dbReference type="Pfam" id="PF00857"/>
    </source>
</evidence>
<feature type="domain" description="Isochorismatase-like" evidence="1">
    <location>
        <begin position="10"/>
        <end position="88"/>
    </location>
</feature>
<dbReference type="AlphaFoldDB" id="A0A3M9XJG6"/>
<protein>
    <submittedName>
        <fullName evidence="2">Isochorismatase family protein</fullName>
    </submittedName>
</protein>
<reference evidence="2 3" key="1">
    <citation type="submission" date="2018-08" db="EMBL/GenBank/DDBJ databases">
        <title>Genome sequence of Methylocystis hirsuta CSC1, a methanotroph able to accumulate PHAs.</title>
        <authorList>
            <person name="Bordel S."/>
            <person name="Rodriguez E."/>
            <person name="Gancedo J."/>
            <person name="Munoz R."/>
        </authorList>
    </citation>
    <scope>NUCLEOTIDE SEQUENCE [LARGE SCALE GENOMIC DNA]</scope>
    <source>
        <strain evidence="2 3">CSC1</strain>
    </source>
</reference>
<evidence type="ECO:0000313" key="2">
    <source>
        <dbReference type="EMBL" id="RNJ48114.1"/>
    </source>
</evidence>
<organism evidence="2 3">
    <name type="scientific">Methylocystis hirsuta</name>
    <dbReference type="NCBI Taxonomy" id="369798"/>
    <lineage>
        <taxon>Bacteria</taxon>
        <taxon>Pseudomonadati</taxon>
        <taxon>Pseudomonadota</taxon>
        <taxon>Alphaproteobacteria</taxon>
        <taxon>Hyphomicrobiales</taxon>
        <taxon>Methylocystaceae</taxon>
        <taxon>Methylocystis</taxon>
    </lineage>
</organism>
<dbReference type="Proteomes" id="UP000268623">
    <property type="component" value="Unassembled WGS sequence"/>
</dbReference>
<dbReference type="RefSeq" id="WP_123177860.1">
    <property type="nucleotide sequence ID" value="NZ_QWDD01000003.1"/>
</dbReference>
<name>A0A3M9XJG6_9HYPH</name>
<dbReference type="InterPro" id="IPR000868">
    <property type="entry name" value="Isochorismatase-like_dom"/>
</dbReference>
<evidence type="ECO:0000313" key="3">
    <source>
        <dbReference type="Proteomes" id="UP000268623"/>
    </source>
</evidence>
<dbReference type="Pfam" id="PF00857">
    <property type="entry name" value="Isochorismatase"/>
    <property type="match status" value="1"/>
</dbReference>
<dbReference type="EMBL" id="QWDD01000003">
    <property type="protein sequence ID" value="RNJ48114.1"/>
    <property type="molecule type" value="Genomic_DNA"/>
</dbReference>